<organism evidence="7 8">
    <name type="scientific">Acer saccharum</name>
    <name type="common">Sugar maple</name>
    <dbReference type="NCBI Taxonomy" id="4024"/>
    <lineage>
        <taxon>Eukaryota</taxon>
        <taxon>Viridiplantae</taxon>
        <taxon>Streptophyta</taxon>
        <taxon>Embryophyta</taxon>
        <taxon>Tracheophyta</taxon>
        <taxon>Spermatophyta</taxon>
        <taxon>Magnoliopsida</taxon>
        <taxon>eudicotyledons</taxon>
        <taxon>Gunneridae</taxon>
        <taxon>Pentapetalae</taxon>
        <taxon>rosids</taxon>
        <taxon>malvids</taxon>
        <taxon>Sapindales</taxon>
        <taxon>Sapindaceae</taxon>
        <taxon>Hippocastanoideae</taxon>
        <taxon>Acereae</taxon>
        <taxon>Acer</taxon>
    </lineage>
</organism>
<keyword evidence="8" id="KW-1185">Reference proteome</keyword>
<evidence type="ECO:0000313" key="8">
    <source>
        <dbReference type="Proteomes" id="UP001168877"/>
    </source>
</evidence>
<evidence type="ECO:0000256" key="1">
    <source>
        <dbReference type="ARBA" id="ARBA00022723"/>
    </source>
</evidence>
<dbReference type="Pfam" id="PF02892">
    <property type="entry name" value="zf-BED"/>
    <property type="match status" value="1"/>
</dbReference>
<dbReference type="PANTHER" id="PTHR46951:SF2">
    <property type="entry name" value="BED-TYPE DOMAIN-CONTAINING PROTEIN"/>
    <property type="match status" value="1"/>
</dbReference>
<dbReference type="GO" id="GO:0003677">
    <property type="term" value="F:DNA binding"/>
    <property type="evidence" value="ECO:0007669"/>
    <property type="project" value="InterPro"/>
</dbReference>
<sequence>MLKSESSVTKGRARTDSAWKHCKKVERGDGKSYKYVVCNYCKQEVKEGVSRLKHHLAQTQKDVRKCPLMPQEVKDKIKSFLKKKYITKKAIKQSFDEKVDNSSCYHAHPSLKEIQEMGGSCPGSSGRLSSKGVR</sequence>
<dbReference type="Proteomes" id="UP001168877">
    <property type="component" value="Unassembled WGS sequence"/>
</dbReference>
<proteinExistence type="predicted"/>
<dbReference type="EMBL" id="JAUESC010000002">
    <property type="protein sequence ID" value="KAK0603498.1"/>
    <property type="molecule type" value="Genomic_DNA"/>
</dbReference>
<evidence type="ECO:0000313" key="7">
    <source>
        <dbReference type="EMBL" id="KAK0603498.1"/>
    </source>
</evidence>
<dbReference type="PANTHER" id="PTHR46951">
    <property type="entry name" value="BED-TYPE DOMAIN-CONTAINING PROTEIN"/>
    <property type="match status" value="1"/>
</dbReference>
<dbReference type="InterPro" id="IPR003656">
    <property type="entry name" value="Znf_BED"/>
</dbReference>
<dbReference type="AlphaFoldDB" id="A0AA39TBT3"/>
<evidence type="ECO:0000256" key="3">
    <source>
        <dbReference type="ARBA" id="ARBA00022833"/>
    </source>
</evidence>
<evidence type="ECO:0000259" key="6">
    <source>
        <dbReference type="PROSITE" id="PS50808"/>
    </source>
</evidence>
<keyword evidence="1" id="KW-0479">Metal-binding</keyword>
<feature type="domain" description="BED-type" evidence="6">
    <location>
        <begin position="13"/>
        <end position="73"/>
    </location>
</feature>
<gene>
    <name evidence="7" type="ORF">LWI29_005589</name>
</gene>
<keyword evidence="2 4" id="KW-0863">Zinc-finger</keyword>
<protein>
    <recommendedName>
        <fullName evidence="6">BED-type domain-containing protein</fullName>
    </recommendedName>
</protein>
<dbReference type="GO" id="GO:0008270">
    <property type="term" value="F:zinc ion binding"/>
    <property type="evidence" value="ECO:0007669"/>
    <property type="project" value="UniProtKB-KW"/>
</dbReference>
<feature type="region of interest" description="Disordered" evidence="5">
    <location>
        <begin position="114"/>
        <end position="134"/>
    </location>
</feature>
<evidence type="ECO:0000256" key="2">
    <source>
        <dbReference type="ARBA" id="ARBA00022771"/>
    </source>
</evidence>
<accession>A0AA39TBT3</accession>
<keyword evidence="3" id="KW-0862">Zinc</keyword>
<evidence type="ECO:0000256" key="5">
    <source>
        <dbReference type="SAM" id="MobiDB-lite"/>
    </source>
</evidence>
<dbReference type="PROSITE" id="PS50808">
    <property type="entry name" value="ZF_BED"/>
    <property type="match status" value="1"/>
</dbReference>
<reference evidence="7" key="2">
    <citation type="submission" date="2023-06" db="EMBL/GenBank/DDBJ databases">
        <authorList>
            <person name="Swenson N.G."/>
            <person name="Wegrzyn J.L."/>
            <person name="Mcevoy S.L."/>
        </authorList>
    </citation>
    <scope>NUCLEOTIDE SEQUENCE</scope>
    <source>
        <strain evidence="7">NS2018</strain>
        <tissue evidence="7">Leaf</tissue>
    </source>
</reference>
<evidence type="ECO:0000256" key="4">
    <source>
        <dbReference type="PROSITE-ProRule" id="PRU00027"/>
    </source>
</evidence>
<comment type="caution">
    <text evidence="7">The sequence shown here is derived from an EMBL/GenBank/DDBJ whole genome shotgun (WGS) entry which is preliminary data.</text>
</comment>
<name>A0AA39TBT3_ACESA</name>
<reference evidence="7" key="1">
    <citation type="journal article" date="2022" name="Plant J.">
        <title>Strategies of tolerance reflected in two North American maple genomes.</title>
        <authorList>
            <person name="McEvoy S.L."/>
            <person name="Sezen U.U."/>
            <person name="Trouern-Trend A."/>
            <person name="McMahon S.M."/>
            <person name="Schaberg P.G."/>
            <person name="Yang J."/>
            <person name="Wegrzyn J.L."/>
            <person name="Swenson N.G."/>
        </authorList>
    </citation>
    <scope>NUCLEOTIDE SEQUENCE</scope>
    <source>
        <strain evidence="7">NS2018</strain>
    </source>
</reference>